<dbReference type="InterPro" id="IPR004408">
    <property type="entry name" value="Biotin_CoA_COase_ligase"/>
</dbReference>
<evidence type="ECO:0000313" key="4">
    <source>
        <dbReference type="EMBL" id="KAJ8475185.1"/>
    </source>
</evidence>
<dbReference type="SUPFAM" id="SSF55681">
    <property type="entry name" value="Class II aaRS and biotin synthetases"/>
    <property type="match status" value="1"/>
</dbReference>
<dbReference type="AlphaFoldDB" id="A0AAD7TRG3"/>
<dbReference type="EMBL" id="JAPEVG010000166">
    <property type="protein sequence ID" value="KAJ8475185.1"/>
    <property type="molecule type" value="Genomic_DNA"/>
</dbReference>
<dbReference type="Gene3D" id="3.30.930.10">
    <property type="entry name" value="Bira Bifunctional Protein, Domain 2"/>
    <property type="match status" value="1"/>
</dbReference>
<reference evidence="4" key="1">
    <citation type="submission" date="2022-11" db="EMBL/GenBank/DDBJ databases">
        <title>Genome Sequence of Cubamyces cubensis.</title>
        <authorList>
            <person name="Buettner E."/>
        </authorList>
    </citation>
    <scope>NUCLEOTIDE SEQUENCE</scope>
    <source>
        <strain evidence="4">MPL-01</strain>
    </source>
</reference>
<evidence type="ECO:0000259" key="3">
    <source>
        <dbReference type="PROSITE" id="PS51733"/>
    </source>
</evidence>
<organism evidence="4 5">
    <name type="scientific">Trametes cubensis</name>
    <dbReference type="NCBI Taxonomy" id="1111947"/>
    <lineage>
        <taxon>Eukaryota</taxon>
        <taxon>Fungi</taxon>
        <taxon>Dikarya</taxon>
        <taxon>Basidiomycota</taxon>
        <taxon>Agaricomycotina</taxon>
        <taxon>Agaricomycetes</taxon>
        <taxon>Polyporales</taxon>
        <taxon>Polyporaceae</taxon>
        <taxon>Trametes</taxon>
    </lineage>
</organism>
<dbReference type="GO" id="GO:0005737">
    <property type="term" value="C:cytoplasm"/>
    <property type="evidence" value="ECO:0007669"/>
    <property type="project" value="TreeGrafter"/>
</dbReference>
<gene>
    <name evidence="4" type="ORF">ONZ51_g6716</name>
</gene>
<dbReference type="Proteomes" id="UP001215151">
    <property type="component" value="Unassembled WGS sequence"/>
</dbReference>
<dbReference type="InterPro" id="IPR019197">
    <property type="entry name" value="Biotin-prot_ligase_N"/>
</dbReference>
<dbReference type="CDD" id="cd16442">
    <property type="entry name" value="BPL"/>
    <property type="match status" value="1"/>
</dbReference>
<keyword evidence="5" id="KW-1185">Reference proteome</keyword>
<feature type="domain" description="BPL/LPL catalytic" evidence="3">
    <location>
        <begin position="378"/>
        <end position="580"/>
    </location>
</feature>
<evidence type="ECO:0000256" key="1">
    <source>
        <dbReference type="ARBA" id="ARBA00009934"/>
    </source>
</evidence>
<dbReference type="NCBIfam" id="TIGR00121">
    <property type="entry name" value="birA_ligase"/>
    <property type="match status" value="1"/>
</dbReference>
<proteinExistence type="inferred from homology"/>
<comment type="caution">
    <text evidence="4">The sequence shown here is derived from an EMBL/GenBank/DDBJ whole genome shotgun (WGS) entry which is preliminary data.</text>
</comment>
<keyword evidence="2" id="KW-0436">Ligase</keyword>
<dbReference type="PANTHER" id="PTHR12835">
    <property type="entry name" value="BIOTIN PROTEIN LIGASE"/>
    <property type="match status" value="1"/>
</dbReference>
<dbReference type="Pfam" id="PF09825">
    <property type="entry name" value="BPL_N"/>
    <property type="match status" value="2"/>
</dbReference>
<dbReference type="PROSITE" id="PS51733">
    <property type="entry name" value="BPL_LPL_CATALYTIC"/>
    <property type="match status" value="1"/>
</dbReference>
<dbReference type="InterPro" id="IPR004143">
    <property type="entry name" value="BPL_LPL_catalytic"/>
</dbReference>
<evidence type="ECO:0000256" key="2">
    <source>
        <dbReference type="ARBA" id="ARBA00022598"/>
    </source>
</evidence>
<evidence type="ECO:0000313" key="5">
    <source>
        <dbReference type="Proteomes" id="UP001215151"/>
    </source>
</evidence>
<dbReference type="InterPro" id="IPR045864">
    <property type="entry name" value="aa-tRNA-synth_II/BPL/LPL"/>
</dbReference>
<dbReference type="GO" id="GO:0004077">
    <property type="term" value="F:biotin--[biotin carboxyl-carrier protein] ligase activity"/>
    <property type="evidence" value="ECO:0007669"/>
    <property type="project" value="InterPro"/>
</dbReference>
<comment type="similarity">
    <text evidence="1">Belongs to the biotin--protein ligase family.</text>
</comment>
<sequence length="665" mass="71483">MNVLVYSGTSTSPSSLTHTLTTLRAVLVPNYAVQPIALQSLVAHPWAATCSLLVIPAFTPSTSSIPTNAAEEIQKYAERGGKVLVLGSNARVRRAKAKLSSLAPGLGSVTLTDDGILTLSDGESRLNVSVIRTTGSTDGPAGEPAALKSSDGTIVEGLLRVPDGTVDLSDAPGSESPTILAHYELEDGSKPAAGIKARIGDGAVSIWNVHLEYSPKEEIAASILTKQAGFTQEQLAKAEQGRIRILRETLAGLGLTLPAQGSGVARPTPLLLTAAPWRPAVVRRVLKELEVPELGALADEKGFELRDSNDTFVLHSSTAAQRVLGVKPEERYPSQDPATWTPKRIIAFDGGELPSRDLAPRFDLQTYYEALREARKEQGCPDSYANDGWGVGEGVLYGEVVTSTQTLLDKNMRLLSTLPTPFLALASSQLTGRGRGGNIWLSPPGCLMFSLLLRAPLSLLPGHKVVFVQYLVALAVAEACRDRAVLGEVGARVRIKWPNDIYVEMPGTGEKKKIGGILVNTSFGTGNVELVIGCGLNVLNPPPIPSLVQLLQPGSEQHPTMERTLAAIMAHFEPMWKTFVAARGSFEPFMDLYLDRWLHSDQLVTLTTVTPPRKVRIVGITPEHGLLRTIPERDGWSGEQNMDYIDLQPDGNSFDLMAGLIKTKT</sequence>
<name>A0AAD7TRG3_9APHY</name>
<dbReference type="Pfam" id="PF03099">
    <property type="entry name" value="BPL_LplA_LipB"/>
    <property type="match status" value="1"/>
</dbReference>
<protein>
    <recommendedName>
        <fullName evidence="3">BPL/LPL catalytic domain-containing protein</fullName>
    </recommendedName>
</protein>
<accession>A0AAD7TRG3</accession>
<dbReference type="PANTHER" id="PTHR12835:SF5">
    <property type="entry name" value="BIOTIN--PROTEIN LIGASE"/>
    <property type="match status" value="1"/>
</dbReference>